<dbReference type="AlphaFoldDB" id="A0A0C3C3Z1"/>
<reference evidence="2 3" key="1">
    <citation type="submission" date="2014-04" db="EMBL/GenBank/DDBJ databases">
        <authorList>
            <consortium name="DOE Joint Genome Institute"/>
            <person name="Kuo A."/>
            <person name="Gay G."/>
            <person name="Dore J."/>
            <person name="Kohler A."/>
            <person name="Nagy L.G."/>
            <person name="Floudas D."/>
            <person name="Copeland A."/>
            <person name="Barry K.W."/>
            <person name="Cichocki N."/>
            <person name="Veneault-Fourrey C."/>
            <person name="LaButti K."/>
            <person name="Lindquist E.A."/>
            <person name="Lipzen A."/>
            <person name="Lundell T."/>
            <person name="Morin E."/>
            <person name="Murat C."/>
            <person name="Sun H."/>
            <person name="Tunlid A."/>
            <person name="Henrissat B."/>
            <person name="Grigoriev I.V."/>
            <person name="Hibbett D.S."/>
            <person name="Martin F."/>
            <person name="Nordberg H.P."/>
            <person name="Cantor M.N."/>
            <person name="Hua S.X."/>
        </authorList>
    </citation>
    <scope>NUCLEOTIDE SEQUENCE [LARGE SCALE GENOMIC DNA]</scope>
    <source>
        <strain evidence="3">h7</strain>
    </source>
</reference>
<sequence>MQSASRPPHNAAAAEVVPNHITEKQEVPKVVVHNGDAGPSSQRENSRTSTTAEAIANFKPSPRDVISGIAPHVFDERRRRRFQKKRATKPYWYGPNGEKRSSPLRGATVMTWDETSIYLEQPDTQRATTAENHETRNPNSPREDKTDQRVTRRVNHNKTGWKYFRVDTQLLKSLVVKLKLAKSQNSGKA</sequence>
<name>A0A0C3C3Z1_HEBCY</name>
<accession>A0A0C3C3Z1</accession>
<protein>
    <submittedName>
        <fullName evidence="2">Uncharacterized protein</fullName>
    </submittedName>
</protein>
<dbReference type="OrthoDB" id="3066663at2759"/>
<evidence type="ECO:0000256" key="1">
    <source>
        <dbReference type="SAM" id="MobiDB-lite"/>
    </source>
</evidence>
<proteinExistence type="predicted"/>
<dbReference type="EMBL" id="KN831787">
    <property type="protein sequence ID" value="KIM38999.1"/>
    <property type="molecule type" value="Genomic_DNA"/>
</dbReference>
<feature type="region of interest" description="Disordered" evidence="1">
    <location>
        <begin position="1"/>
        <end position="51"/>
    </location>
</feature>
<feature type="compositionally biased region" description="Basic residues" evidence="1">
    <location>
        <begin position="79"/>
        <end position="88"/>
    </location>
</feature>
<reference evidence="3" key="2">
    <citation type="submission" date="2015-01" db="EMBL/GenBank/DDBJ databases">
        <title>Evolutionary Origins and Diversification of the Mycorrhizal Mutualists.</title>
        <authorList>
            <consortium name="DOE Joint Genome Institute"/>
            <consortium name="Mycorrhizal Genomics Consortium"/>
            <person name="Kohler A."/>
            <person name="Kuo A."/>
            <person name="Nagy L.G."/>
            <person name="Floudas D."/>
            <person name="Copeland A."/>
            <person name="Barry K.W."/>
            <person name="Cichocki N."/>
            <person name="Veneault-Fourrey C."/>
            <person name="LaButti K."/>
            <person name="Lindquist E.A."/>
            <person name="Lipzen A."/>
            <person name="Lundell T."/>
            <person name="Morin E."/>
            <person name="Murat C."/>
            <person name="Riley R."/>
            <person name="Ohm R."/>
            <person name="Sun H."/>
            <person name="Tunlid A."/>
            <person name="Henrissat B."/>
            <person name="Grigoriev I.V."/>
            <person name="Hibbett D.S."/>
            <person name="Martin F."/>
        </authorList>
    </citation>
    <scope>NUCLEOTIDE SEQUENCE [LARGE SCALE GENOMIC DNA]</scope>
    <source>
        <strain evidence="3">h7</strain>
    </source>
</reference>
<feature type="compositionally biased region" description="Polar residues" evidence="1">
    <location>
        <begin position="39"/>
        <end position="51"/>
    </location>
</feature>
<feature type="region of interest" description="Disordered" evidence="1">
    <location>
        <begin position="79"/>
        <end position="105"/>
    </location>
</feature>
<evidence type="ECO:0000313" key="2">
    <source>
        <dbReference type="EMBL" id="KIM38999.1"/>
    </source>
</evidence>
<feature type="region of interest" description="Disordered" evidence="1">
    <location>
        <begin position="120"/>
        <end position="156"/>
    </location>
</feature>
<evidence type="ECO:0000313" key="3">
    <source>
        <dbReference type="Proteomes" id="UP000053424"/>
    </source>
</evidence>
<dbReference type="Proteomes" id="UP000053424">
    <property type="component" value="Unassembled WGS sequence"/>
</dbReference>
<dbReference type="HOGENOM" id="CLU_115937_0_0_1"/>
<organism evidence="2 3">
    <name type="scientific">Hebeloma cylindrosporum</name>
    <dbReference type="NCBI Taxonomy" id="76867"/>
    <lineage>
        <taxon>Eukaryota</taxon>
        <taxon>Fungi</taxon>
        <taxon>Dikarya</taxon>
        <taxon>Basidiomycota</taxon>
        <taxon>Agaricomycotina</taxon>
        <taxon>Agaricomycetes</taxon>
        <taxon>Agaricomycetidae</taxon>
        <taxon>Agaricales</taxon>
        <taxon>Agaricineae</taxon>
        <taxon>Hymenogastraceae</taxon>
        <taxon>Hebeloma</taxon>
    </lineage>
</organism>
<gene>
    <name evidence="2" type="ORF">M413DRAFT_447362</name>
</gene>
<keyword evidence="3" id="KW-1185">Reference proteome</keyword>
<feature type="compositionally biased region" description="Basic and acidic residues" evidence="1">
    <location>
        <begin position="131"/>
        <end position="150"/>
    </location>
</feature>